<dbReference type="SUPFAM" id="SSF102114">
    <property type="entry name" value="Radical SAM enzymes"/>
    <property type="match status" value="1"/>
</dbReference>
<protein>
    <submittedName>
        <fullName evidence="6">Radical SAM protein</fullName>
    </submittedName>
</protein>
<dbReference type="RefSeq" id="WP_271139556.1">
    <property type="nucleotide sequence ID" value="NZ_JAPYYP010000003.1"/>
</dbReference>
<evidence type="ECO:0000313" key="6">
    <source>
        <dbReference type="EMBL" id="MDA5107571.1"/>
    </source>
</evidence>
<comment type="caution">
    <text evidence="6">The sequence shown here is derived from an EMBL/GenBank/DDBJ whole genome shotgun (WGS) entry which is preliminary data.</text>
</comment>
<dbReference type="InterPro" id="IPR056488">
    <property type="entry name" value="Zn_ribbon_HMPTM"/>
</dbReference>
<evidence type="ECO:0000259" key="5">
    <source>
        <dbReference type="PROSITE" id="PS51918"/>
    </source>
</evidence>
<keyword evidence="1" id="KW-0949">S-adenosyl-L-methionine</keyword>
<evidence type="ECO:0000256" key="2">
    <source>
        <dbReference type="ARBA" id="ARBA00022723"/>
    </source>
</evidence>
<keyword evidence="7" id="KW-1185">Reference proteome</keyword>
<dbReference type="GO" id="GO:0046872">
    <property type="term" value="F:metal ion binding"/>
    <property type="evidence" value="ECO:0007669"/>
    <property type="project" value="UniProtKB-KW"/>
</dbReference>
<keyword evidence="4" id="KW-0411">Iron-sulfur</keyword>
<accession>A0A9X3TN75</accession>
<proteinExistence type="predicted"/>
<dbReference type="Proteomes" id="UP001151071">
    <property type="component" value="Unassembled WGS sequence"/>
</dbReference>
<dbReference type="Pfam" id="PF04055">
    <property type="entry name" value="Radical_SAM"/>
    <property type="match status" value="1"/>
</dbReference>
<dbReference type="InterPro" id="IPR013785">
    <property type="entry name" value="Aldolase_TIM"/>
</dbReference>
<name>A0A9X3TN75_9BACL</name>
<dbReference type="Gene3D" id="3.20.20.70">
    <property type="entry name" value="Aldolase class I"/>
    <property type="match status" value="1"/>
</dbReference>
<dbReference type="SFLD" id="SFLDG01067">
    <property type="entry name" value="SPASM/twitch_domain_containing"/>
    <property type="match status" value="1"/>
</dbReference>
<evidence type="ECO:0000256" key="4">
    <source>
        <dbReference type="ARBA" id="ARBA00023014"/>
    </source>
</evidence>
<dbReference type="Pfam" id="PF23545">
    <property type="entry name" value="Zn_ribbon_HMPTM"/>
    <property type="match status" value="1"/>
</dbReference>
<evidence type="ECO:0000256" key="3">
    <source>
        <dbReference type="ARBA" id="ARBA00023004"/>
    </source>
</evidence>
<dbReference type="PANTHER" id="PTHR43306">
    <property type="entry name" value="7,8-DIHYDRO-6-HYDROXYMETHYLPTERIN DIMETHYLTRANSFERASE"/>
    <property type="match status" value="1"/>
</dbReference>
<evidence type="ECO:0000256" key="1">
    <source>
        <dbReference type="ARBA" id="ARBA00022691"/>
    </source>
</evidence>
<dbReference type="InterPro" id="IPR034474">
    <property type="entry name" value="Methyltransferase_Class_D"/>
</dbReference>
<gene>
    <name evidence="6" type="ORF">O3V59_04295</name>
</gene>
<dbReference type="AlphaFoldDB" id="A0A9X3TN75"/>
<organism evidence="6 7">
    <name type="scientific">Brevibacillus thermoruber</name>
    <dbReference type="NCBI Taxonomy" id="33942"/>
    <lineage>
        <taxon>Bacteria</taxon>
        <taxon>Bacillati</taxon>
        <taxon>Bacillota</taxon>
        <taxon>Bacilli</taxon>
        <taxon>Bacillales</taxon>
        <taxon>Paenibacillaceae</taxon>
        <taxon>Brevibacillus</taxon>
    </lineage>
</organism>
<dbReference type="GO" id="GO:0003824">
    <property type="term" value="F:catalytic activity"/>
    <property type="evidence" value="ECO:0007669"/>
    <property type="project" value="InterPro"/>
</dbReference>
<keyword evidence="3" id="KW-0408">Iron</keyword>
<feature type="domain" description="Radical SAM core" evidence="5">
    <location>
        <begin position="90"/>
        <end position="314"/>
    </location>
</feature>
<dbReference type="PANTHER" id="PTHR43306:SF1">
    <property type="entry name" value="7,8-DIHYDRO-6-HYDROXYMETHYLPTERIN DIMETHYLTRANSFERASE"/>
    <property type="match status" value="1"/>
</dbReference>
<dbReference type="InterPro" id="IPR058240">
    <property type="entry name" value="rSAM_sf"/>
</dbReference>
<dbReference type="InterPro" id="IPR007197">
    <property type="entry name" value="rSAM"/>
</dbReference>
<dbReference type="PROSITE" id="PS51918">
    <property type="entry name" value="RADICAL_SAM"/>
    <property type="match status" value="1"/>
</dbReference>
<sequence length="472" mass="53882">MPKNRPYLFYELTNSICSQCLRKTEAKVIIEEGRVYLWKHCPRHGREKVLISTDVDYYKRCREFLKPAEMPQVWNTPIRYGCPYDCGLCPDHEQHSCLTLVEVTDHCNLQCPICYAESSPKRTSWRSLAEIGQMLDAVVRNEGEPDIVQISGGEPTLHPQFFEILDMAKARPIRHLMVNTNGIRIAQDREFARRLAEYMPGFEIYLQFDSLEKEALMELRGADLREIRRKAVEHLNEFNISTTLVVTLKKGVNDGEIGRVIQYGLEQPAVRGVTFQPIQAAGRTEAFDPSRDRLTLSEVRQRIVEQSGVFAAEDIIPVPCHPDCLAMGYALKLNGSVTPLTGLIDPQILLEGGRNTIVFEQDQSLKERIFHLFSTSHSPQSSALSLKSLLCCLPQVALPDAIGYENVFRVIIMQFLDPYNFDVRSVKKSCVHIVHPDGRIIPFDTYNLFYRDGREEVLKAIRDERQTEGSHV</sequence>
<dbReference type="GO" id="GO:0051536">
    <property type="term" value="F:iron-sulfur cluster binding"/>
    <property type="evidence" value="ECO:0007669"/>
    <property type="project" value="UniProtKB-KW"/>
</dbReference>
<dbReference type="CDD" id="cd01335">
    <property type="entry name" value="Radical_SAM"/>
    <property type="match status" value="1"/>
</dbReference>
<reference evidence="6" key="1">
    <citation type="submission" date="2022-12" db="EMBL/GenBank/DDBJ databases">
        <title>Draft genome sequence of the thermophilic strain Brevibacillus thermoruber HT42, isolated from Los Humeros, Puebla, Mexico, with biotechnological potential.</title>
        <authorList>
            <person name="Lara Sanchez J."/>
            <person name="Solis Palacios R."/>
            <person name="Bustos Baena A.S."/>
            <person name="Ruz Baez A.E."/>
            <person name="Espinosa Luna G."/>
            <person name="Oliart Ros R.M."/>
        </authorList>
    </citation>
    <scope>NUCLEOTIDE SEQUENCE</scope>
    <source>
        <strain evidence="6">HT42</strain>
    </source>
</reference>
<dbReference type="SFLD" id="SFLDS00029">
    <property type="entry name" value="Radical_SAM"/>
    <property type="match status" value="1"/>
</dbReference>
<dbReference type="SFLD" id="SFLDG01100">
    <property type="entry name" value="methyltransferase_(Class_D)"/>
    <property type="match status" value="1"/>
</dbReference>
<evidence type="ECO:0000313" key="7">
    <source>
        <dbReference type="Proteomes" id="UP001151071"/>
    </source>
</evidence>
<dbReference type="EMBL" id="JAPYYP010000003">
    <property type="protein sequence ID" value="MDA5107571.1"/>
    <property type="molecule type" value="Genomic_DNA"/>
</dbReference>
<keyword evidence="2" id="KW-0479">Metal-binding</keyword>